<dbReference type="GO" id="GO:0005739">
    <property type="term" value="C:mitochondrion"/>
    <property type="evidence" value="ECO:0007669"/>
    <property type="project" value="UniProtKB-SubCell"/>
</dbReference>
<feature type="site" description="Important for substrate specificity" evidence="12">
    <location>
        <position position="72"/>
    </location>
</feature>
<comment type="subunit">
    <text evidence="11 12">Heterodimer of an alpha and a beta subunit. The beta subunit determines specificity for GTP.</text>
</comment>
<feature type="binding site" evidence="12">
    <location>
        <position position="50"/>
    </location>
    <ligand>
        <name>GTP</name>
        <dbReference type="ChEBI" id="CHEBI:37565"/>
    </ligand>
</feature>
<sequence>MSQFMKHVIKCNISQTYLQYLPLKNIQARRLNLLECHSKDLLNKHGVSVQKFKIVENADETNNLLKSFDVDEYVLKAQVLAGGRGKGHFNNGFKGGVHVTKERTKIYDLLKNMLGYKLITKQTPKDGILVTKVMVAESVDIKRETYFCILMDRSQNGPVLIASPAGGMDIEDVAENSPELIKKIPIDIFEGVSDKVALDVAKFLNFNGPLTSIAANEIKRLWEFFLSVDAVQIEINPLVETLDNKVVCVDAKIQFDDNSQFRHKEIFELDETSESDPREVMANQHNLNYIGMDGNIGCLVNGAGLAMATMDIIKLRGGEPANFLDVGGNVSENQVYEAFKLLTLDSSVKAILVNVFGGIVNCATIAKGLINASKKLDLQVPLVVRLEGTNVSAGKKLLEESGLLIEFASDLDEAAKKAISSLKK</sequence>
<evidence type="ECO:0000256" key="2">
    <source>
        <dbReference type="ARBA" id="ARBA00022532"/>
    </source>
</evidence>
<evidence type="ECO:0000256" key="9">
    <source>
        <dbReference type="ARBA" id="ARBA00052879"/>
    </source>
</evidence>
<dbReference type="UniPathway" id="UPA00223">
    <property type="reaction ID" value="UER00999"/>
</dbReference>
<dbReference type="Pfam" id="PF08442">
    <property type="entry name" value="ATP-grasp_2"/>
    <property type="match status" value="1"/>
</dbReference>
<dbReference type="InterPro" id="IPR005811">
    <property type="entry name" value="SUCC_ACL_C"/>
</dbReference>
<evidence type="ECO:0000256" key="6">
    <source>
        <dbReference type="ARBA" id="ARBA00022842"/>
    </source>
</evidence>
<dbReference type="GO" id="GO:0005524">
    <property type="term" value="F:ATP binding"/>
    <property type="evidence" value="ECO:0007669"/>
    <property type="project" value="InterPro"/>
</dbReference>
<dbReference type="GO" id="GO:0006104">
    <property type="term" value="P:succinyl-CoA metabolic process"/>
    <property type="evidence" value="ECO:0007669"/>
    <property type="project" value="InterPro"/>
</dbReference>
<reference evidence="15" key="1">
    <citation type="submission" date="2017-10" db="EMBL/GenBank/DDBJ databases">
        <title>Transcriptome Assembly of Sugarcane Aphid Adults.</title>
        <authorList>
            <person name="Scully E.D."/>
            <person name="Palmer N.A."/>
            <person name="Geib S.M."/>
            <person name="Sarath G."/>
            <person name="Sattler S.E."/>
        </authorList>
    </citation>
    <scope>NUCLEOTIDE SEQUENCE</scope>
    <source>
        <tissue evidence="15">Whole body</tissue>
    </source>
</reference>
<feature type="binding site" evidence="12">
    <location>
        <position position="250"/>
    </location>
    <ligand>
        <name>Mg(2+)</name>
        <dbReference type="ChEBI" id="CHEBI:18420"/>
    </ligand>
</feature>
<dbReference type="FunFam" id="3.30.470.20:FF:000002">
    <property type="entry name" value="Succinate--CoA ligase [ADP-forming] subunit beta"/>
    <property type="match status" value="1"/>
</dbReference>
<dbReference type="PROSITE" id="PS01217">
    <property type="entry name" value="SUCCINYL_COA_LIG_3"/>
    <property type="match status" value="1"/>
</dbReference>
<dbReference type="NCBIfam" id="TIGR01016">
    <property type="entry name" value="sucCoAbeta"/>
    <property type="match status" value="1"/>
</dbReference>
<feature type="binding site" evidence="12">
    <location>
        <position position="139"/>
    </location>
    <ligand>
        <name>GTP</name>
        <dbReference type="ChEBI" id="CHEBI:37565"/>
    </ligand>
</feature>
<feature type="binding site" evidence="12">
    <location>
        <position position="301"/>
    </location>
    <ligand>
        <name>substrate</name>
        <note>ligand shared with subunit alpha</note>
    </ligand>
</feature>
<dbReference type="InterPro" id="IPR017866">
    <property type="entry name" value="Succ-CoA_synthase_bsu_CS"/>
</dbReference>
<name>A0A2H8TGC3_9HEMI</name>
<dbReference type="SUPFAM" id="SSF56059">
    <property type="entry name" value="Glutathione synthetase ATP-binding domain-like"/>
    <property type="match status" value="1"/>
</dbReference>
<protein>
    <recommendedName>
        <fullName evidence="12">Succinate--CoA ligase [GDP-forming] subunit beta, mitochondrial</fullName>
        <ecNumber evidence="12">6.2.1.4</ecNumber>
    </recommendedName>
    <alternativeName>
        <fullName evidence="12">GTP-specific succinyl-CoA synthetase subunit beta</fullName>
        <shortName evidence="12">G-SCS</shortName>
        <shortName evidence="12">GTPSCS</shortName>
    </alternativeName>
    <alternativeName>
        <fullName evidence="12">Succinyl-CoA synthetase beta-G chain</fullName>
        <shortName evidence="12">SCS-betaG</shortName>
    </alternativeName>
</protein>
<dbReference type="GO" id="GO:0006099">
    <property type="term" value="P:tricarboxylic acid cycle"/>
    <property type="evidence" value="ECO:0007669"/>
    <property type="project" value="UniProtKB-UniRule"/>
</dbReference>
<dbReference type="FunFam" id="3.40.50.261:FF:000001">
    <property type="entry name" value="Succinate--CoA ligase [ADP-forming] subunit beta"/>
    <property type="match status" value="1"/>
</dbReference>
<comment type="subcellular location">
    <subcellularLocation>
        <location evidence="12">Mitochondrion</location>
    </subcellularLocation>
</comment>
<comment type="function">
    <text evidence="10 12">GTP-specific succinyl-CoA synthetase functions in the citric acid cycle (TCA), coupling the hydrolysis of succinyl-CoA to the synthesis of GTP and thus represents the only step of substrate-level phosphorylation in the TCA. The beta subunit provides nucleotide specificity of the enzyme and binds the substrate succinate, while the binding sites for coenzyme A and phosphate are found in the alpha subunit.</text>
</comment>
<evidence type="ECO:0000256" key="4">
    <source>
        <dbReference type="ARBA" id="ARBA00022723"/>
    </source>
</evidence>
<organism evidence="15">
    <name type="scientific">Melanaphis sacchari</name>
    <dbReference type="NCBI Taxonomy" id="742174"/>
    <lineage>
        <taxon>Eukaryota</taxon>
        <taxon>Metazoa</taxon>
        <taxon>Ecdysozoa</taxon>
        <taxon>Arthropoda</taxon>
        <taxon>Hexapoda</taxon>
        <taxon>Insecta</taxon>
        <taxon>Pterygota</taxon>
        <taxon>Neoptera</taxon>
        <taxon>Paraneoptera</taxon>
        <taxon>Hemiptera</taxon>
        <taxon>Sternorrhyncha</taxon>
        <taxon>Aphidomorpha</taxon>
        <taxon>Aphidoidea</taxon>
        <taxon>Aphididae</taxon>
        <taxon>Aphidini</taxon>
        <taxon>Melanaphis</taxon>
    </lineage>
</organism>
<dbReference type="OrthoDB" id="1552at2759"/>
<dbReference type="EC" id="6.2.1.4" evidence="12"/>
<evidence type="ECO:0000256" key="8">
    <source>
        <dbReference type="ARBA" id="ARBA00023134"/>
    </source>
</evidence>
<evidence type="ECO:0000256" key="5">
    <source>
        <dbReference type="ARBA" id="ARBA00022741"/>
    </source>
</evidence>
<feature type="binding site" evidence="12">
    <location>
        <begin position="358"/>
        <end position="360"/>
    </location>
    <ligand>
        <name>substrate</name>
        <note>ligand shared with subunit alpha</note>
    </ligand>
</feature>
<feature type="site" description="Important for substrate specificity" evidence="12">
    <location>
        <position position="140"/>
    </location>
</feature>
<keyword evidence="2 12" id="KW-0816">Tricarboxylic acid cycle</keyword>
<dbReference type="InterPro" id="IPR005809">
    <property type="entry name" value="Succ_CoA_ligase-like_bsu"/>
</dbReference>
<dbReference type="SUPFAM" id="SSF52210">
    <property type="entry name" value="Succinyl-CoA synthetase domains"/>
    <property type="match status" value="1"/>
</dbReference>
<dbReference type="HAMAP" id="MF_03221">
    <property type="entry name" value="Succ_CoA_betaG_euk"/>
    <property type="match status" value="1"/>
</dbReference>
<evidence type="ECO:0000313" key="15">
    <source>
        <dbReference type="EMBL" id="MBW13099.1"/>
    </source>
</evidence>
<evidence type="ECO:0000256" key="10">
    <source>
        <dbReference type="ARBA" id="ARBA00053833"/>
    </source>
</evidence>
<evidence type="ECO:0000259" key="14">
    <source>
        <dbReference type="Pfam" id="PF08442"/>
    </source>
</evidence>
<dbReference type="InterPro" id="IPR034722">
    <property type="entry name" value="Succ_CoA_betaG_euk"/>
</dbReference>
<accession>A0A2H8TGC3</accession>
<dbReference type="AlphaFoldDB" id="A0A2H8TGC3"/>
<evidence type="ECO:0000259" key="13">
    <source>
        <dbReference type="Pfam" id="PF00549"/>
    </source>
</evidence>
<dbReference type="GO" id="GO:0005525">
    <property type="term" value="F:GTP binding"/>
    <property type="evidence" value="ECO:0007669"/>
    <property type="project" value="UniProtKB-UniRule"/>
</dbReference>
<gene>
    <name evidence="15" type="primary">C50F7.4_1</name>
</gene>
<keyword evidence="8 12" id="KW-0342">GTP-binding</keyword>
<evidence type="ECO:0000256" key="3">
    <source>
        <dbReference type="ARBA" id="ARBA00022598"/>
    </source>
</evidence>
<dbReference type="InterPro" id="IPR013650">
    <property type="entry name" value="ATP-grasp_succ-CoA_synth-type"/>
</dbReference>
<feature type="binding site" evidence="12">
    <location>
        <position position="236"/>
    </location>
    <ligand>
        <name>Mg(2+)</name>
        <dbReference type="ChEBI" id="CHEBI:18420"/>
    </ligand>
</feature>
<dbReference type="PANTHER" id="PTHR11815">
    <property type="entry name" value="SUCCINYL-COA SYNTHETASE BETA CHAIN"/>
    <property type="match status" value="1"/>
</dbReference>
<comment type="cofactor">
    <cofactor evidence="12">
        <name>Mg(2+)</name>
        <dbReference type="ChEBI" id="CHEBI:18420"/>
    </cofactor>
    <text evidence="12">Binds 1 Mg(2+) ion per subunit.</text>
</comment>
<dbReference type="GO" id="GO:0000287">
    <property type="term" value="F:magnesium ion binding"/>
    <property type="evidence" value="ECO:0007669"/>
    <property type="project" value="UniProtKB-UniRule"/>
</dbReference>
<dbReference type="Pfam" id="PF00549">
    <property type="entry name" value="Ligase_CoA"/>
    <property type="match status" value="1"/>
</dbReference>
<evidence type="ECO:0000256" key="12">
    <source>
        <dbReference type="HAMAP-Rule" id="MF_03221"/>
    </source>
</evidence>
<evidence type="ECO:0000256" key="7">
    <source>
        <dbReference type="ARBA" id="ARBA00023128"/>
    </source>
</evidence>
<keyword evidence="4 12" id="KW-0479">Metal-binding</keyword>
<feature type="domain" description="ATP-citrate synthase/succinyl-CoA ligase C-terminal" evidence="13">
    <location>
        <begin position="299"/>
        <end position="419"/>
    </location>
</feature>
<dbReference type="FunFam" id="3.30.1490.20:FF:000004">
    <property type="entry name" value="Succinate--CoA ligase [ADP-forming] subunit beta, mitochondrial"/>
    <property type="match status" value="1"/>
</dbReference>
<dbReference type="HAMAP" id="MF_00558">
    <property type="entry name" value="Succ_CoA_beta"/>
    <property type="match status" value="1"/>
</dbReference>
<keyword evidence="5 12" id="KW-0547">Nucleotide-binding</keyword>
<dbReference type="InterPro" id="IPR013815">
    <property type="entry name" value="ATP_grasp_subdomain_1"/>
</dbReference>
<dbReference type="GO" id="GO:0004775">
    <property type="term" value="F:succinate-CoA ligase (ADP-forming) activity"/>
    <property type="evidence" value="ECO:0007669"/>
    <property type="project" value="UniProtKB-UniRule"/>
</dbReference>
<proteinExistence type="inferred from homology"/>
<dbReference type="EMBL" id="GFXV01001294">
    <property type="protein sequence ID" value="MBW13099.1"/>
    <property type="molecule type" value="Transcribed_RNA"/>
</dbReference>
<dbReference type="GO" id="GO:0042709">
    <property type="term" value="C:succinate-CoA ligase complex"/>
    <property type="evidence" value="ECO:0007669"/>
    <property type="project" value="TreeGrafter"/>
</dbReference>
<feature type="binding site" evidence="12">
    <location>
        <begin position="83"/>
        <end position="85"/>
    </location>
    <ligand>
        <name>GTP</name>
        <dbReference type="ChEBI" id="CHEBI:37565"/>
    </ligand>
</feature>
<comment type="catalytic activity">
    <reaction evidence="9 12">
        <text>GTP + succinate + CoA = succinyl-CoA + GDP + phosphate</text>
        <dbReference type="Rhea" id="RHEA:22120"/>
        <dbReference type="ChEBI" id="CHEBI:30031"/>
        <dbReference type="ChEBI" id="CHEBI:37565"/>
        <dbReference type="ChEBI" id="CHEBI:43474"/>
        <dbReference type="ChEBI" id="CHEBI:57287"/>
        <dbReference type="ChEBI" id="CHEBI:57292"/>
        <dbReference type="ChEBI" id="CHEBI:58189"/>
        <dbReference type="EC" id="6.2.1.4"/>
    </reaction>
</comment>
<evidence type="ECO:0000256" key="11">
    <source>
        <dbReference type="ARBA" id="ARBA00063570"/>
    </source>
</evidence>
<comment type="pathway">
    <text evidence="1 12">Carbohydrate metabolism; tricarboxylic acid cycle; succinate from succinyl-CoA (ligase route): step 1/1.</text>
</comment>
<keyword evidence="6 12" id="KW-0460">Magnesium</keyword>
<keyword evidence="3 12" id="KW-0436">Ligase</keyword>
<feature type="domain" description="ATP-grasp fold succinyl-CoA synthetase-type" evidence="14">
    <location>
        <begin position="32"/>
        <end position="240"/>
    </location>
</feature>
<keyword evidence="7 12" id="KW-0496">Mitochondrion</keyword>
<comment type="similarity">
    <text evidence="12">Belongs to the succinate/malate CoA ligase beta subunit family. GTP-specific subunit beta subfamily.</text>
</comment>
<dbReference type="GO" id="GO:0004776">
    <property type="term" value="F:succinate-CoA ligase (GDP-forming) activity"/>
    <property type="evidence" value="ECO:0007669"/>
    <property type="project" value="UniProtKB-EC"/>
</dbReference>
<dbReference type="Gene3D" id="3.30.1490.20">
    <property type="entry name" value="ATP-grasp fold, A domain"/>
    <property type="match status" value="1"/>
</dbReference>
<dbReference type="InterPro" id="IPR016102">
    <property type="entry name" value="Succinyl-CoA_synth-like"/>
</dbReference>
<evidence type="ECO:0000256" key="1">
    <source>
        <dbReference type="ARBA" id="ARBA00005064"/>
    </source>
</evidence>
<dbReference type="PANTHER" id="PTHR11815:SF10">
    <property type="entry name" value="SUCCINATE--COA LIGASE [GDP-FORMING] SUBUNIT BETA, MITOCHONDRIAL"/>
    <property type="match status" value="1"/>
</dbReference>
<dbReference type="PIRSF" id="PIRSF001554">
    <property type="entry name" value="SucCS_beta"/>
    <property type="match status" value="1"/>
</dbReference>
<dbReference type="Gene3D" id="3.40.50.261">
    <property type="entry name" value="Succinyl-CoA synthetase domains"/>
    <property type="match status" value="1"/>
</dbReference>
<dbReference type="Gene3D" id="3.30.470.20">
    <property type="entry name" value="ATP-grasp fold, B domain"/>
    <property type="match status" value="1"/>
</dbReference>
<dbReference type="NCBIfam" id="NF001913">
    <property type="entry name" value="PRK00696.1"/>
    <property type="match status" value="1"/>
</dbReference>